<accession>W8BKA7</accession>
<protein>
    <submittedName>
        <fullName evidence="2">Uncharacterized protein</fullName>
    </submittedName>
</protein>
<feature type="compositionally biased region" description="Acidic residues" evidence="1">
    <location>
        <begin position="292"/>
        <end position="303"/>
    </location>
</feature>
<feature type="region of interest" description="Disordered" evidence="1">
    <location>
        <begin position="122"/>
        <end position="242"/>
    </location>
</feature>
<evidence type="ECO:0000313" key="2">
    <source>
        <dbReference type="EMBL" id="JAB99177.1"/>
    </source>
</evidence>
<reference evidence="2" key="2">
    <citation type="journal article" date="2014" name="BMC Genomics">
        <title>A genomic perspective to assessing quality of mass-reared SIT flies used in Mediterranean fruit fly (Ceratitis capitata) eradication in California.</title>
        <authorList>
            <person name="Calla B."/>
            <person name="Hall B."/>
            <person name="Hou S."/>
            <person name="Geib S.M."/>
        </authorList>
    </citation>
    <scope>NUCLEOTIDE SEQUENCE</scope>
</reference>
<name>W8BKA7_CERCA</name>
<feature type="compositionally biased region" description="Polar residues" evidence="1">
    <location>
        <begin position="222"/>
        <end position="232"/>
    </location>
</feature>
<feature type="compositionally biased region" description="Low complexity" evidence="1">
    <location>
        <begin position="152"/>
        <end position="184"/>
    </location>
</feature>
<dbReference type="OrthoDB" id="6346805at2759"/>
<dbReference type="EMBL" id="GAMC01007378">
    <property type="protein sequence ID" value="JAB99177.1"/>
    <property type="molecule type" value="mRNA"/>
</dbReference>
<dbReference type="AlphaFoldDB" id="W8BKA7"/>
<feature type="compositionally biased region" description="Acidic residues" evidence="1">
    <location>
        <begin position="197"/>
        <end position="221"/>
    </location>
</feature>
<organism evidence="2">
    <name type="scientific">Ceratitis capitata</name>
    <name type="common">Mediterranean fruit fly</name>
    <name type="synonym">Tephritis capitata</name>
    <dbReference type="NCBI Taxonomy" id="7213"/>
    <lineage>
        <taxon>Eukaryota</taxon>
        <taxon>Metazoa</taxon>
        <taxon>Ecdysozoa</taxon>
        <taxon>Arthropoda</taxon>
        <taxon>Hexapoda</taxon>
        <taxon>Insecta</taxon>
        <taxon>Pterygota</taxon>
        <taxon>Neoptera</taxon>
        <taxon>Endopterygota</taxon>
        <taxon>Diptera</taxon>
        <taxon>Brachycera</taxon>
        <taxon>Muscomorpha</taxon>
        <taxon>Tephritoidea</taxon>
        <taxon>Tephritidae</taxon>
        <taxon>Ceratitis</taxon>
        <taxon>Ceratitis</taxon>
    </lineage>
</organism>
<reference evidence="2" key="1">
    <citation type="submission" date="2013-07" db="EMBL/GenBank/DDBJ databases">
        <authorList>
            <person name="Geib S."/>
        </authorList>
    </citation>
    <scope>NUCLEOTIDE SEQUENCE</scope>
</reference>
<feature type="compositionally biased region" description="Polar residues" evidence="1">
    <location>
        <begin position="126"/>
        <end position="139"/>
    </location>
</feature>
<evidence type="ECO:0000256" key="1">
    <source>
        <dbReference type="SAM" id="MobiDB-lite"/>
    </source>
</evidence>
<feature type="region of interest" description="Disordered" evidence="1">
    <location>
        <begin position="258"/>
        <end position="313"/>
    </location>
</feature>
<sequence length="392" mass="42103">MQHTEHQSQSILPSQAQLIQQHTTMLPITNENNAANLNAAFVTDNSLEVAEATGTADSRGSGVQSSEEEIAEVVEIDGNIEAETNKSVNNSDIKENMENLENDAAATTTVLVVEEITTIAPETARATDTATFQDDSPSIEQEAEEEQTLTIENNEAMEANNSPNESSNSDVATDDAAASSVSGEEAADEAPVAGAEIENENDNEDEDDADDLRAELDEENINETAASESTNGIDEAVTEPVKSVEDTVEWLGDDAAIAAAPQPGSDIDEVDNESNEKRYANYANNKNREDISSSDDEGEDETEAVQMNPEFDSEWADLKDDLAKASSEERNDLSNDIDAFDAVPIDLSNDIAVNDNPDLPLNPEAEVFDVSGLKKPMFEKLTISGDAQPADK</sequence>
<proteinExistence type="evidence at transcript level"/>